<keyword evidence="9" id="KW-0732">Signal</keyword>
<dbReference type="Pfam" id="PF13442">
    <property type="entry name" value="Cytochrome_CBB3"/>
    <property type="match status" value="1"/>
</dbReference>
<keyword evidence="5 8" id="KW-0479">Metal-binding</keyword>
<dbReference type="EMBL" id="CP088156">
    <property type="protein sequence ID" value="UFZ01866.1"/>
    <property type="molecule type" value="Genomic_DNA"/>
</dbReference>
<keyword evidence="12" id="KW-1185">Reference proteome</keyword>
<evidence type="ECO:0000259" key="10">
    <source>
        <dbReference type="PROSITE" id="PS51007"/>
    </source>
</evidence>
<evidence type="ECO:0000256" key="9">
    <source>
        <dbReference type="SAM" id="SignalP"/>
    </source>
</evidence>
<keyword evidence="4" id="KW-0679">Respiratory chain</keyword>
<keyword evidence="3 8" id="KW-0349">Heme</keyword>
<name>A0ABY3R3K9_9BRAD</name>
<keyword evidence="6" id="KW-0249">Electron transport</keyword>
<evidence type="ECO:0000256" key="8">
    <source>
        <dbReference type="PROSITE-ProRule" id="PRU00433"/>
    </source>
</evidence>
<dbReference type="SUPFAM" id="SSF46626">
    <property type="entry name" value="Cytochrome c"/>
    <property type="match status" value="1"/>
</dbReference>
<protein>
    <submittedName>
        <fullName evidence="11">Cytochrome c</fullName>
    </submittedName>
</protein>
<accession>A0ABY3R3K9</accession>
<comment type="cofactor">
    <cofactor evidence="1">
        <name>heme c</name>
        <dbReference type="ChEBI" id="CHEBI:61717"/>
    </cofactor>
</comment>
<proteinExistence type="predicted"/>
<organism evidence="11 12">
    <name type="scientific">Bradyrhizobium ontarionense</name>
    <dbReference type="NCBI Taxonomy" id="2898149"/>
    <lineage>
        <taxon>Bacteria</taxon>
        <taxon>Pseudomonadati</taxon>
        <taxon>Pseudomonadota</taxon>
        <taxon>Alphaproteobacteria</taxon>
        <taxon>Hyphomicrobiales</taxon>
        <taxon>Nitrobacteraceae</taxon>
        <taxon>Bradyrhizobium</taxon>
    </lineage>
</organism>
<dbReference type="InterPro" id="IPR008168">
    <property type="entry name" value="Cyt_C_IC"/>
</dbReference>
<evidence type="ECO:0000313" key="11">
    <source>
        <dbReference type="EMBL" id="UFZ01866.1"/>
    </source>
</evidence>
<evidence type="ECO:0000256" key="5">
    <source>
        <dbReference type="ARBA" id="ARBA00022723"/>
    </source>
</evidence>
<evidence type="ECO:0000313" key="12">
    <source>
        <dbReference type="Proteomes" id="UP001431010"/>
    </source>
</evidence>
<feature type="signal peptide" evidence="9">
    <location>
        <begin position="1"/>
        <end position="16"/>
    </location>
</feature>
<feature type="chain" id="PRO_5046171452" evidence="9">
    <location>
        <begin position="17"/>
        <end position="102"/>
    </location>
</feature>
<evidence type="ECO:0000256" key="7">
    <source>
        <dbReference type="ARBA" id="ARBA00023004"/>
    </source>
</evidence>
<evidence type="ECO:0000256" key="2">
    <source>
        <dbReference type="ARBA" id="ARBA00022448"/>
    </source>
</evidence>
<keyword evidence="2" id="KW-0813">Transport</keyword>
<reference evidence="11" key="1">
    <citation type="journal article" date="2024" name="Antonie Van Leeuwenhoek">
        <title>Bradyrhizobium ontarionense sp. nov., a novel bacterial symbiont isolated from Aeschynomene indica (Indian jointvetch), harbours photosynthesis, nitrogen fixation and nitrous oxide (N2O) reductase genes.</title>
        <authorList>
            <person name="Bromfield E.S.P."/>
            <person name="Cloutier S."/>
        </authorList>
    </citation>
    <scope>NUCLEOTIDE SEQUENCE</scope>
    <source>
        <strain evidence="11">A19</strain>
    </source>
</reference>
<dbReference type="RefSeq" id="WP_231317659.1">
    <property type="nucleotide sequence ID" value="NZ_CP088156.1"/>
</dbReference>
<evidence type="ECO:0000256" key="1">
    <source>
        <dbReference type="ARBA" id="ARBA00001926"/>
    </source>
</evidence>
<keyword evidence="7 8" id="KW-0408">Iron</keyword>
<dbReference type="PRINTS" id="PR00605">
    <property type="entry name" value="CYTCHROMECIC"/>
</dbReference>
<dbReference type="PROSITE" id="PS51007">
    <property type="entry name" value="CYTC"/>
    <property type="match status" value="1"/>
</dbReference>
<gene>
    <name evidence="11" type="ORF">LQG66_21380</name>
</gene>
<evidence type="ECO:0000256" key="4">
    <source>
        <dbReference type="ARBA" id="ARBA00022660"/>
    </source>
</evidence>
<feature type="domain" description="Cytochrome c" evidence="10">
    <location>
        <begin position="25"/>
        <end position="100"/>
    </location>
</feature>
<dbReference type="Gene3D" id="1.10.760.10">
    <property type="entry name" value="Cytochrome c-like domain"/>
    <property type="match status" value="1"/>
</dbReference>
<evidence type="ECO:0000256" key="6">
    <source>
        <dbReference type="ARBA" id="ARBA00022982"/>
    </source>
</evidence>
<dbReference type="InterPro" id="IPR036909">
    <property type="entry name" value="Cyt_c-like_dom_sf"/>
</dbReference>
<dbReference type="InterPro" id="IPR009056">
    <property type="entry name" value="Cyt_c-like_dom"/>
</dbReference>
<evidence type="ECO:0000256" key="3">
    <source>
        <dbReference type="ARBA" id="ARBA00022617"/>
    </source>
</evidence>
<dbReference type="Proteomes" id="UP001431010">
    <property type="component" value="Chromosome"/>
</dbReference>
<sequence length="102" mass="10817">MRTIAAALACAVPAFAQSAAPTPQAEPLDVQQLFASTCGWCHSDAGRVAGKGPQLMDTQRSDDFLRNRIKVGKPGAMPAFGEAFTDAQIDAIIVYIRALKPD</sequence>